<dbReference type="InterPro" id="IPR000008">
    <property type="entry name" value="C2_dom"/>
</dbReference>
<feature type="compositionally biased region" description="Low complexity" evidence="3">
    <location>
        <begin position="2110"/>
        <end position="2151"/>
    </location>
</feature>
<dbReference type="SMART" id="SM00228">
    <property type="entry name" value="PDZ"/>
    <property type="match status" value="1"/>
</dbReference>
<dbReference type="SUPFAM" id="SSF49562">
    <property type="entry name" value="C2 domain (Calcium/lipid-binding domain, CaLB)"/>
    <property type="match status" value="1"/>
</dbReference>
<dbReference type="PROSITE" id="PS50004">
    <property type="entry name" value="C2"/>
    <property type="match status" value="1"/>
</dbReference>
<dbReference type="GO" id="GO:0030424">
    <property type="term" value="C:axon"/>
    <property type="evidence" value="ECO:0007669"/>
    <property type="project" value="TreeGrafter"/>
</dbReference>
<proteinExistence type="predicted"/>
<feature type="compositionally biased region" description="Basic and acidic residues" evidence="3">
    <location>
        <begin position="960"/>
        <end position="974"/>
    </location>
</feature>
<dbReference type="GO" id="GO:0035418">
    <property type="term" value="P:protein localization to synapse"/>
    <property type="evidence" value="ECO:0007669"/>
    <property type="project" value="TreeGrafter"/>
</dbReference>
<dbReference type="PRINTS" id="PR00399">
    <property type="entry name" value="SYNAPTOTAGMN"/>
</dbReference>
<dbReference type="SMART" id="SM00239">
    <property type="entry name" value="C2"/>
    <property type="match status" value="1"/>
</dbReference>
<dbReference type="PANTHER" id="PTHR14113:SF6">
    <property type="entry name" value="PROTEIN PICCOLO"/>
    <property type="match status" value="1"/>
</dbReference>
<evidence type="ECO:0008006" key="8">
    <source>
        <dbReference type="Google" id="ProtNLM"/>
    </source>
</evidence>
<feature type="domain" description="PDZ" evidence="5">
    <location>
        <begin position="1974"/>
        <end position="2053"/>
    </location>
</feature>
<feature type="compositionally biased region" description="Polar residues" evidence="3">
    <location>
        <begin position="1234"/>
        <end position="1244"/>
    </location>
</feature>
<dbReference type="PROSITE" id="PS50106">
    <property type="entry name" value="PDZ"/>
    <property type="match status" value="1"/>
</dbReference>
<dbReference type="GO" id="GO:0098982">
    <property type="term" value="C:GABA-ergic synapse"/>
    <property type="evidence" value="ECO:0007669"/>
    <property type="project" value="TreeGrafter"/>
</dbReference>
<dbReference type="CDD" id="cd06714">
    <property type="entry name" value="PDZ_RIM-like"/>
    <property type="match status" value="1"/>
</dbReference>
<feature type="compositionally biased region" description="Polar residues" evidence="3">
    <location>
        <begin position="2405"/>
        <end position="2414"/>
    </location>
</feature>
<feature type="compositionally biased region" description="Low complexity" evidence="3">
    <location>
        <begin position="320"/>
        <end position="330"/>
    </location>
</feature>
<dbReference type="Pfam" id="PF00595">
    <property type="entry name" value="PDZ"/>
    <property type="match status" value="1"/>
</dbReference>
<dbReference type="InterPro" id="IPR001565">
    <property type="entry name" value="Synaptotagmin"/>
</dbReference>
<feature type="compositionally biased region" description="Acidic residues" evidence="3">
    <location>
        <begin position="1007"/>
        <end position="1016"/>
    </location>
</feature>
<dbReference type="GO" id="GO:0016020">
    <property type="term" value="C:membrane"/>
    <property type="evidence" value="ECO:0007669"/>
    <property type="project" value="InterPro"/>
</dbReference>
<dbReference type="GO" id="GO:0098978">
    <property type="term" value="C:glutamatergic synapse"/>
    <property type="evidence" value="ECO:0007669"/>
    <property type="project" value="TreeGrafter"/>
</dbReference>
<keyword evidence="2" id="KW-0175">Coiled coil</keyword>
<name>A0A9D3PBJ0_MEGAT</name>
<dbReference type="GO" id="GO:0048788">
    <property type="term" value="C:cytoskeleton of presynaptic active zone"/>
    <property type="evidence" value="ECO:0007669"/>
    <property type="project" value="TreeGrafter"/>
</dbReference>
<feature type="region of interest" description="Disordered" evidence="3">
    <location>
        <begin position="1945"/>
        <end position="1966"/>
    </location>
</feature>
<feature type="coiled-coil region" evidence="2">
    <location>
        <begin position="772"/>
        <end position="862"/>
    </location>
</feature>
<gene>
    <name evidence="6" type="ORF">MATL_G00258360</name>
</gene>
<evidence type="ECO:0000259" key="4">
    <source>
        <dbReference type="PROSITE" id="PS50004"/>
    </source>
</evidence>
<feature type="region of interest" description="Disordered" evidence="3">
    <location>
        <begin position="2106"/>
        <end position="2169"/>
    </location>
</feature>
<feature type="domain" description="C2" evidence="4">
    <location>
        <begin position="2171"/>
        <end position="2302"/>
    </location>
</feature>
<dbReference type="GO" id="GO:0098882">
    <property type="term" value="F:structural constituent of presynaptic active zone"/>
    <property type="evidence" value="ECO:0007669"/>
    <property type="project" value="TreeGrafter"/>
</dbReference>
<comment type="caution">
    <text evidence="6">The sequence shown here is derived from an EMBL/GenBank/DDBJ whole genome shotgun (WGS) entry which is preliminary data.</text>
</comment>
<evidence type="ECO:0000313" key="6">
    <source>
        <dbReference type="EMBL" id="KAG7454314.1"/>
    </source>
</evidence>
<feature type="region of interest" description="Disordered" evidence="3">
    <location>
        <begin position="1332"/>
        <end position="1362"/>
    </location>
</feature>
<feature type="compositionally biased region" description="Low complexity" evidence="3">
    <location>
        <begin position="2374"/>
        <end position="2384"/>
    </location>
</feature>
<feature type="region of interest" description="Disordered" evidence="3">
    <location>
        <begin position="1878"/>
        <end position="1901"/>
    </location>
</feature>
<dbReference type="GO" id="GO:1904071">
    <property type="term" value="P:presynaptic active zone assembly"/>
    <property type="evidence" value="ECO:0007669"/>
    <property type="project" value="TreeGrafter"/>
</dbReference>
<feature type="region of interest" description="Disordered" evidence="3">
    <location>
        <begin position="1770"/>
        <end position="1833"/>
    </location>
</feature>
<dbReference type="FunFam" id="2.60.40.150:FF:000137">
    <property type="entry name" value="Piccolo presynaptic cytomatrix protein"/>
    <property type="match status" value="1"/>
</dbReference>
<dbReference type="InterPro" id="IPR052098">
    <property type="entry name" value="Presynaptic_Scaffold_Bsn/Pclo"/>
</dbReference>
<evidence type="ECO:0000256" key="1">
    <source>
        <dbReference type="ARBA" id="ARBA00022737"/>
    </source>
</evidence>
<feature type="compositionally biased region" description="Low complexity" evidence="3">
    <location>
        <begin position="1777"/>
        <end position="1796"/>
    </location>
</feature>
<feature type="region of interest" description="Disordered" evidence="3">
    <location>
        <begin position="960"/>
        <end position="1248"/>
    </location>
</feature>
<feature type="region of interest" description="Disordered" evidence="3">
    <location>
        <begin position="307"/>
        <end position="330"/>
    </location>
</feature>
<protein>
    <recommendedName>
        <fullName evidence="8">Piccolo presynaptic cytomatrix protein</fullName>
    </recommendedName>
</protein>
<feature type="coiled-coil region" evidence="2">
    <location>
        <begin position="1261"/>
        <end position="1298"/>
    </location>
</feature>
<feature type="compositionally biased region" description="Polar residues" evidence="3">
    <location>
        <begin position="1177"/>
        <end position="1217"/>
    </location>
</feature>
<evidence type="ECO:0000259" key="5">
    <source>
        <dbReference type="PROSITE" id="PS50106"/>
    </source>
</evidence>
<feature type="compositionally biased region" description="Basic and acidic residues" evidence="3">
    <location>
        <begin position="1945"/>
        <end position="1962"/>
    </location>
</feature>
<dbReference type="EMBL" id="JAFDVH010000025">
    <property type="protein sequence ID" value="KAG7454314.1"/>
    <property type="molecule type" value="Genomic_DNA"/>
</dbReference>
<dbReference type="Pfam" id="PF00168">
    <property type="entry name" value="C2"/>
    <property type="match status" value="1"/>
</dbReference>
<evidence type="ECO:0000256" key="2">
    <source>
        <dbReference type="SAM" id="Coils"/>
    </source>
</evidence>
<dbReference type="SUPFAM" id="SSF50156">
    <property type="entry name" value="PDZ domain-like"/>
    <property type="match status" value="1"/>
</dbReference>
<feature type="compositionally biased region" description="Polar residues" evidence="3">
    <location>
        <begin position="1079"/>
        <end position="1092"/>
    </location>
</feature>
<keyword evidence="7" id="KW-1185">Reference proteome</keyword>
<dbReference type="OrthoDB" id="67700at2759"/>
<feature type="compositionally biased region" description="Basic and acidic residues" evidence="3">
    <location>
        <begin position="1339"/>
        <end position="1354"/>
    </location>
</feature>
<evidence type="ECO:0000256" key="3">
    <source>
        <dbReference type="SAM" id="MobiDB-lite"/>
    </source>
</evidence>
<sequence>MRPPVSTPEVVPVAATVPVSTAVTVAQAAIPTAGLSTTVMSSVAPTYKPHMPPPVPPKPASIPAGLMFSHKPGESVRPPVAPKPVVSQPALSNQITAMVQPRPAAPLNTTDMTLNLSAPTECKLSGTSPKSPLSPRYGNSLHETYVVITLPSEPGTPVEGIITQAPSGPAVVSPSRQLAQTLPAQPVAFTQYTKSVESQEIQGSEKVVSSMSHMFSSISTSSPATVTLPNVVAQVVTTEVQRTTVSLVRERMPGESPALAPRTASVAITIPPETAKTPPKPKENGRMYYSSDVVDLRTLRLNVEMTDNGLDLSTPDSRRQSFSSDSSGRQTSAVQSAIVNLSAESTPVPTLSVVTDSITIVTCTATIAYNNSAGDRPLDLGHATSMPLQLTTCKPFEPVAQIIYRSVNSQLPPDPNADAPINLSFGAITNLETLGPPVTIAPASITNGTSLPVRGESGAVDLTTSKPVHTMVAVDGSTSGVVTTIVEDDGKPVDLTAGRRTVCCDMVYSLPFAGICGTPQPPSSLPEDRFGYRDDHYLYDRSGAYGTKAGMKSSMSDTNLAEAGMFFSKSKNSYDYPNGATEGAVDLTSGKMPTGEIMDYSNKGTGVYPGMTVPQYSQARITPAVGTHFGVNSLLRSSNGVVYSSIAAPVPSTYAITTQPGSIFSTTYNTLSGIQTIDTMPTLLTLQDQHLPQLYSYLSTTAAEQDGAIHMSKEGFPAAFGEILPATNSYDSYTDTSLEAIAASLEALSSPLISGSDDAQQQYQRERELLELEKLKQLRLAEELEWERLEIQRFREQEQLILQKELEELQSMKQQLLLQQEEERKAHLLMQQETYAQQQLQLEQIQQLQQELQQQLEEQKMRQMYPYGYEPSEGVTPATSSDQVLLEPQYAGGRNGQYWPVQDDATTSSSVTGFELQQSTTWYTVPTEGTAQYITSLPGSEVPLKESEQQALPLVTHRVQYSEHSTETPNKKIVDSGVQTDDEDGVDKAYTGRRRRSKKSVDSSVQTDDEDQDEWDIPTRSRRRSRSSKQSSKVSSIAIQTVAEISVQTDSSGTIKRPSVRAQMDTKVDIGKHSPRGSGMSSETDTGSGRTSPQKDKSRPTPLEIGYTTHLRADSSLQVAPSPPKSPKVLYSPISPLSPSKSLEFVSYEKSAGDQKILTSEPSKHPPSPRSLKAMQRSMSDPKSLSPTSDERSGSNYQYSDGYSSKGSQSGTPSGTQKKVKRTLPNPPPEEETAVSQSGYSTGSARRRLCRNTTMARAKILQDIDRELDLVERESSKLRKKQAELDEEEKEIDAKLRYLEMGINRRKEALLKEREKRERAYLQGVAEERDYMSDSEVSNIRETRGNGHGRERPRTAPQSELNQFIPPQTQPEAQYAQSASPYGQYQYVPQTQAATQYPQQTLYQQPSLYHQQVSPYQSQSIYSSVPSVSYPQSSHQHASQMLLMQQKARQTTLSDLEPKITTNYEVIRNQSLMMGPSSTDPTYGIPHLGGKYSSLDLRLGLEERGSMASSPMSSISADSYYADLDHHAPRNYVLIDDIGELTKGSAGLSSSFTIPDKDLAKADRLLRAAEVRRTAEVSDFLGPLQTSSRLHSYGKPEEDAMEEPYELKLLKQQIKQEFRRGTEGLDHLTGLPHYYPGEPTYRHFPKAEKYSIGRLTLEKQAAKQLPASVLYQKQAKHKKALMDPKITKFSPIQESRDLEPDYSSYLASSTSSVSALSTRARLLQDEITFGLRKNIAEQQKYLGSTLGANLAQSLNLGQTLNLGPAMRSSLHEDATYPSGSRSRPSSRPSSVYGLDLSIKRDSSSSSLRLKPEGEPLDASFTAPTARAKPTSLPISQSRGRIPIVAQNSEEESPLSPVGQPMGMARASAGPLPPISADSRDQFGSSHSLPEVQQHMREESRTRGYDRDIAFIMDDLQGAMSDSEAGGASWDVEAYHLRREETDWFDKPREGRGENGQASDRKQMKPTYYPFPHTRVKLQRDPKDHSVSGNGLGIRVVGGKEIPGTSGDIGAYIAKVLPGGAAEQTGQIVEGMQVLEWNRTPLTGKTYEEVQGLVGQQCGEAEICVRLDLNMLSDSEHPQHLELHDQTKAGDRQRSPGVDPKQLAAELQKVSQQQAPSTAASASEKGPHPQSGTASAASSAVPSPGQPGSPSVSKKRHSSKSAEAVKTQPHPITGEIQLQINYDKNLGNLIVHVLQARNLAPRDNNGYSDPFVKVYLLPGRGQVMVVQNASAENKRRTKHLQKSLNPEWNQTVIYKNIHLEQLKKKTLEVTVWDYDRFSSNDFLGEVLIDLSNTAQLDNTPRWLPLKEQTESIEHGRPHSGGGSQQSPKPSVIKSRSHGIFPDPSKDMQVPTIEKSHSSPGSSKPSSEGHSRSHGSPRSQSKSSVSQAPPEDAGVTIAAAEAAAQQHRLQPSKQRD</sequence>
<reference evidence="6" key="1">
    <citation type="submission" date="2021-01" db="EMBL/GenBank/DDBJ databases">
        <authorList>
            <person name="Zahm M."/>
            <person name="Roques C."/>
            <person name="Cabau C."/>
            <person name="Klopp C."/>
            <person name="Donnadieu C."/>
            <person name="Jouanno E."/>
            <person name="Lampietro C."/>
            <person name="Louis A."/>
            <person name="Herpin A."/>
            <person name="Echchiki A."/>
            <person name="Berthelot C."/>
            <person name="Parey E."/>
            <person name="Roest-Crollius H."/>
            <person name="Braasch I."/>
            <person name="Postlethwait J."/>
            <person name="Bobe J."/>
            <person name="Montfort J."/>
            <person name="Bouchez O."/>
            <person name="Begum T."/>
            <person name="Mejri S."/>
            <person name="Adams A."/>
            <person name="Chen W.-J."/>
            <person name="Guiguen Y."/>
        </authorList>
    </citation>
    <scope>NUCLEOTIDE SEQUENCE</scope>
    <source>
        <strain evidence="6">YG-15Mar2019-1</strain>
        <tissue evidence="6">Brain</tissue>
    </source>
</reference>
<dbReference type="PANTHER" id="PTHR14113">
    <property type="entry name" value="PICCOLO/BASSOON"/>
    <property type="match status" value="1"/>
</dbReference>
<dbReference type="CDD" id="cd04031">
    <property type="entry name" value="C2A_RIM1alpha"/>
    <property type="match status" value="1"/>
</dbReference>
<dbReference type="Gene3D" id="2.30.42.10">
    <property type="match status" value="1"/>
</dbReference>
<dbReference type="InterPro" id="IPR036034">
    <property type="entry name" value="PDZ_sf"/>
</dbReference>
<feature type="region of interest" description="Disordered" evidence="3">
    <location>
        <begin position="2311"/>
        <end position="2414"/>
    </location>
</feature>
<dbReference type="Gene3D" id="2.60.40.150">
    <property type="entry name" value="C2 domain"/>
    <property type="match status" value="1"/>
</dbReference>
<dbReference type="Proteomes" id="UP001046870">
    <property type="component" value="Chromosome 25"/>
</dbReference>
<dbReference type="InterPro" id="IPR001478">
    <property type="entry name" value="PDZ"/>
</dbReference>
<feature type="compositionally biased region" description="Low complexity" evidence="3">
    <location>
        <begin position="2356"/>
        <end position="2366"/>
    </location>
</feature>
<keyword evidence="1" id="KW-0677">Repeat</keyword>
<evidence type="ECO:0000313" key="7">
    <source>
        <dbReference type="Proteomes" id="UP001046870"/>
    </source>
</evidence>
<dbReference type="InterPro" id="IPR035892">
    <property type="entry name" value="C2_domain_sf"/>
</dbReference>
<feature type="compositionally biased region" description="Low complexity" evidence="3">
    <location>
        <begin position="1130"/>
        <end position="1143"/>
    </location>
</feature>
<organism evidence="6 7">
    <name type="scientific">Megalops atlanticus</name>
    <name type="common">Tarpon</name>
    <name type="synonym">Clupea gigantea</name>
    <dbReference type="NCBI Taxonomy" id="7932"/>
    <lineage>
        <taxon>Eukaryota</taxon>
        <taxon>Metazoa</taxon>
        <taxon>Chordata</taxon>
        <taxon>Craniata</taxon>
        <taxon>Vertebrata</taxon>
        <taxon>Euteleostomi</taxon>
        <taxon>Actinopterygii</taxon>
        <taxon>Neopterygii</taxon>
        <taxon>Teleostei</taxon>
        <taxon>Elopiformes</taxon>
        <taxon>Megalopidae</taxon>
        <taxon>Megalops</taxon>
    </lineage>
</organism>
<accession>A0A9D3PBJ0</accession>